<dbReference type="InterPro" id="IPR052190">
    <property type="entry name" value="Euk-Arch_PrmC-MTase"/>
</dbReference>
<dbReference type="GO" id="GO:0008170">
    <property type="term" value="F:N-methyltransferase activity"/>
    <property type="evidence" value="ECO:0007669"/>
    <property type="project" value="UniProtKB-ARBA"/>
</dbReference>
<evidence type="ECO:0000313" key="6">
    <source>
        <dbReference type="EMBL" id="TJZ99807.1"/>
    </source>
</evidence>
<dbReference type="GO" id="GO:0003676">
    <property type="term" value="F:nucleic acid binding"/>
    <property type="evidence" value="ECO:0007669"/>
    <property type="project" value="InterPro"/>
</dbReference>
<dbReference type="AlphaFoldDB" id="A0A4U0RW41"/>
<keyword evidence="3 6" id="KW-0808">Transferase</keyword>
<dbReference type="PANTHER" id="PTHR45875">
    <property type="entry name" value="METHYLTRANSFERASE N6AMT1"/>
    <property type="match status" value="1"/>
</dbReference>
<dbReference type="GO" id="GO:0008757">
    <property type="term" value="F:S-adenosylmethionine-dependent methyltransferase activity"/>
    <property type="evidence" value="ECO:0007669"/>
    <property type="project" value="TreeGrafter"/>
</dbReference>
<dbReference type="PANTHER" id="PTHR45875:SF1">
    <property type="entry name" value="METHYLTRANSFERASE N6AMT1"/>
    <property type="match status" value="1"/>
</dbReference>
<evidence type="ECO:0000313" key="7">
    <source>
        <dbReference type="Proteomes" id="UP000305778"/>
    </source>
</evidence>
<comment type="caution">
    <text evidence="6">The sequence shown here is derived from an EMBL/GenBank/DDBJ whole genome shotgun (WGS) entry which is preliminary data.</text>
</comment>
<dbReference type="SUPFAM" id="SSF53335">
    <property type="entry name" value="S-adenosyl-L-methionine-dependent methyltransferases"/>
    <property type="match status" value="1"/>
</dbReference>
<reference evidence="6 7" key="1">
    <citation type="submission" date="2019-04" db="EMBL/GenBank/DDBJ databases">
        <title>Streptomyces oryziradicis sp. nov., a novel actinomycete isolated from rhizosphere soil of rice (Oryza sativa L.).</title>
        <authorList>
            <person name="Li C."/>
        </authorList>
    </citation>
    <scope>NUCLEOTIDE SEQUENCE [LARGE SCALE GENOMIC DNA]</scope>
    <source>
        <strain evidence="6 7">NEAU-C40</strain>
    </source>
</reference>
<evidence type="ECO:0000256" key="2">
    <source>
        <dbReference type="ARBA" id="ARBA00022603"/>
    </source>
</evidence>
<evidence type="ECO:0000256" key="1">
    <source>
        <dbReference type="ARBA" id="ARBA00006149"/>
    </source>
</evidence>
<dbReference type="GO" id="GO:0032259">
    <property type="term" value="P:methylation"/>
    <property type="evidence" value="ECO:0007669"/>
    <property type="project" value="UniProtKB-KW"/>
</dbReference>
<evidence type="ECO:0000259" key="5">
    <source>
        <dbReference type="Pfam" id="PF05175"/>
    </source>
</evidence>
<keyword evidence="2 6" id="KW-0489">Methyltransferase</keyword>
<dbReference type="GO" id="GO:0035657">
    <property type="term" value="C:eRF1 methyltransferase complex"/>
    <property type="evidence" value="ECO:0007669"/>
    <property type="project" value="TreeGrafter"/>
</dbReference>
<keyword evidence="7" id="KW-1185">Reference proteome</keyword>
<sequence>MAVPLADRPRRMLTVPGVYTPQHDTHILMRAMCREDIGPGTDVLDLGTGSGALALCAARMGARVMAVDISRRAVLCARMNAALSGQRITARRRDLSAPGMRYDLVVSNPPYVPAPGDRLPRHGEARTWDGGPDGRAVVDRVCASAAAALRPRGVLLMVHSGLCGPETTIQRLGQAGLRATVYDRELIPFGPVMRSRLAWLRRRGLVDEGQDKEELVVIRAERP</sequence>
<organism evidence="6 7">
    <name type="scientific">Actinacidiphila oryziradicis</name>
    <dbReference type="NCBI Taxonomy" id="2571141"/>
    <lineage>
        <taxon>Bacteria</taxon>
        <taxon>Bacillati</taxon>
        <taxon>Actinomycetota</taxon>
        <taxon>Actinomycetes</taxon>
        <taxon>Kitasatosporales</taxon>
        <taxon>Streptomycetaceae</taxon>
        <taxon>Actinacidiphila</taxon>
    </lineage>
</organism>
<name>A0A4U0RW41_9ACTN</name>
<dbReference type="NCBIfam" id="TIGR00537">
    <property type="entry name" value="hemK_rel_arch"/>
    <property type="match status" value="1"/>
</dbReference>
<proteinExistence type="inferred from homology"/>
<dbReference type="PROSITE" id="PS00092">
    <property type="entry name" value="N6_MTASE"/>
    <property type="match status" value="1"/>
</dbReference>
<dbReference type="OrthoDB" id="8746524at2"/>
<protein>
    <submittedName>
        <fullName evidence="6">Methyltransferase domain-containing protein</fullName>
    </submittedName>
</protein>
<accession>A0A4U0RW41</accession>
<dbReference type="Proteomes" id="UP000305778">
    <property type="component" value="Unassembled WGS sequence"/>
</dbReference>
<dbReference type="Pfam" id="PF05175">
    <property type="entry name" value="MTS"/>
    <property type="match status" value="1"/>
</dbReference>
<evidence type="ECO:0000256" key="4">
    <source>
        <dbReference type="ARBA" id="ARBA00022691"/>
    </source>
</evidence>
<dbReference type="InterPro" id="IPR007848">
    <property type="entry name" value="Small_mtfrase_dom"/>
</dbReference>
<evidence type="ECO:0000256" key="3">
    <source>
        <dbReference type="ARBA" id="ARBA00022679"/>
    </source>
</evidence>
<dbReference type="InterPro" id="IPR002052">
    <property type="entry name" value="DNA_methylase_N6_adenine_CS"/>
</dbReference>
<dbReference type="EMBL" id="SUMC01000096">
    <property type="protein sequence ID" value="TJZ99807.1"/>
    <property type="molecule type" value="Genomic_DNA"/>
</dbReference>
<gene>
    <name evidence="6" type="ORF">FCI23_44485</name>
</gene>
<dbReference type="CDD" id="cd02440">
    <property type="entry name" value="AdoMet_MTases"/>
    <property type="match status" value="1"/>
</dbReference>
<dbReference type="Gene3D" id="3.40.50.150">
    <property type="entry name" value="Vaccinia Virus protein VP39"/>
    <property type="match status" value="1"/>
</dbReference>
<comment type="similarity">
    <text evidence="1">Belongs to the eukaryotic/archaeal PrmC-related family.</text>
</comment>
<dbReference type="RefSeq" id="WP_136729740.1">
    <property type="nucleotide sequence ID" value="NZ_SUMC01000096.1"/>
</dbReference>
<dbReference type="InterPro" id="IPR029063">
    <property type="entry name" value="SAM-dependent_MTases_sf"/>
</dbReference>
<dbReference type="InterPro" id="IPR004557">
    <property type="entry name" value="PrmC-related"/>
</dbReference>
<dbReference type="GO" id="GO:0008276">
    <property type="term" value="F:protein methyltransferase activity"/>
    <property type="evidence" value="ECO:0007669"/>
    <property type="project" value="TreeGrafter"/>
</dbReference>
<keyword evidence="4" id="KW-0949">S-adenosyl-L-methionine</keyword>
<feature type="domain" description="Methyltransferase small" evidence="5">
    <location>
        <begin position="14"/>
        <end position="111"/>
    </location>
</feature>